<evidence type="ECO:0000259" key="6">
    <source>
        <dbReference type="Pfam" id="PF00593"/>
    </source>
</evidence>
<dbReference type="SUPFAM" id="SSF56935">
    <property type="entry name" value="Porins"/>
    <property type="match status" value="1"/>
</dbReference>
<dbReference type="InterPro" id="IPR000531">
    <property type="entry name" value="Beta-barrel_TonB"/>
</dbReference>
<feature type="compositionally biased region" description="Polar residues" evidence="5">
    <location>
        <begin position="462"/>
        <end position="483"/>
    </location>
</feature>
<sequence length="1152" mass="126626">MTNLNEAFRGHGQVSILRSISKLTRSFLLAASISALSAVLFAQEVGTGTVSGRVLNSATGKYMPYVVVRVPGTNISARTNNLGEYTLRNVPAGAATLHVEYVGLDNLDETVEVTAGGSVTQDFNLGSGARTDADGTVVLNEFVVQSARFKDAAEIAINAEKTSINIKNVVSTEEFGEIPGGNVGEFIKYLPGIELDYGGTYTAPTDATGISIRGFGAEDTNIMIDGVPVTAASQASLTNQVTLDMLSINNASRVELIKVPTPDMPMNSVGGQINLISKSAFEYAKPSFTYKAYVVVNSEHINPLDKVVGATDKKVYAGQPGFEFSYIKPVNDKLGITLTGSRFSQYSANRRLRPEYQHDPRRALLDLRPLGGERNTEPSNAEGTLSAYNPFLTRVSLTDSPRTSESYSASMKVDYKPFDGLALTGNYQYSTYDASDTDRRMQWRIQRPIDWGSDYTYSQPYMTSSQSVSGSSYNPGNSVGQDITSRDKSGETHSGYIKATYQKGGWDIKALASQSRSRASFHDFENGHFSGVDVSMSVGTLKFDDVVDGIPGKISVYDRTGLELNEIDYTKLENWGNPSIVGKRGNAESEDENELYQLDIRRELDFIPTDVVRLAFKTGIRQENITKTKWGLGTGYRETYVGPTISGNDILDTIYDGTSPGWNQQPQQFVSTYKLYDIWEANPEYFEVTENDAKENYWSNIGQNKALFEDREAWYAQIEGSALDDRLHFVAGLRDETITREGYGPQGDGRWQYIKNPDGTLYRNESLVGGTGTVRLDQGGSPLFATDATGTALRADLDSKGITYPTAAVGGNTLERAMLERKTGEFYGKSEGDPNYSINVSYDVTKKFVVKGAYSVTSGRISIEDATRGVLSGNQNDFRITEDSDRLDNGDGTFSSTGVISIANPNLLPESSKNWDLGLSYYNDFGGKFGISGYLKQIENYTENYITTAGDPLFQTILGTLGLDYETYRHWEIRTSENGTGTGEAWGYELDARQDLRALSFLGDAGKRIQFFATYSHSERPVNVNNPNRLSSRPAASNLSTGGIAYNGDRFSLSVRAAWRDYVFNGDKFTFTDTNGDSISVGEFIPASLKVDVSASYRLTEKTSVYISARNVLEEGNDKQRYDALGIYPNYARWDDYRDTGVQITIGVNGKF</sequence>
<keyword evidence="4" id="KW-0798">TonB box</keyword>
<dbReference type="Pfam" id="PF13620">
    <property type="entry name" value="CarboxypepD_reg"/>
    <property type="match status" value="1"/>
</dbReference>
<dbReference type="Proteomes" id="UP000738431">
    <property type="component" value="Chromosome"/>
</dbReference>
<dbReference type="InterPro" id="IPR037066">
    <property type="entry name" value="Plug_dom_sf"/>
</dbReference>
<evidence type="ECO:0000256" key="1">
    <source>
        <dbReference type="ARBA" id="ARBA00004442"/>
    </source>
</evidence>
<dbReference type="InterPro" id="IPR012910">
    <property type="entry name" value="Plug_dom"/>
</dbReference>
<dbReference type="RefSeq" id="WP_221032398.1">
    <property type="nucleotide sequence ID" value="NZ_CP139781.1"/>
</dbReference>
<accession>A0ABZ1CA53</accession>
<comment type="subcellular location">
    <subcellularLocation>
        <location evidence="1 4">Cell outer membrane</location>
    </subcellularLocation>
</comment>
<keyword evidence="8" id="KW-0675">Receptor</keyword>
<dbReference type="SUPFAM" id="SSF49452">
    <property type="entry name" value="Starch-binding domain-like"/>
    <property type="match status" value="1"/>
</dbReference>
<keyword evidence="9" id="KW-1185">Reference proteome</keyword>
<keyword evidence="3" id="KW-0998">Cell outer membrane</keyword>
<dbReference type="EMBL" id="CP139781">
    <property type="protein sequence ID" value="WRQ88277.1"/>
    <property type="molecule type" value="Genomic_DNA"/>
</dbReference>
<evidence type="ECO:0000313" key="8">
    <source>
        <dbReference type="EMBL" id="WRQ88277.1"/>
    </source>
</evidence>
<dbReference type="InterPro" id="IPR036942">
    <property type="entry name" value="Beta-barrel_TonB_sf"/>
</dbReference>
<dbReference type="Gene3D" id="2.40.170.20">
    <property type="entry name" value="TonB-dependent receptor, beta-barrel domain"/>
    <property type="match status" value="1"/>
</dbReference>
<gene>
    <name evidence="8" type="ORF">K1X11_002590</name>
</gene>
<evidence type="ECO:0000256" key="5">
    <source>
        <dbReference type="SAM" id="MobiDB-lite"/>
    </source>
</evidence>
<evidence type="ECO:0000256" key="4">
    <source>
        <dbReference type="RuleBase" id="RU003357"/>
    </source>
</evidence>
<dbReference type="Pfam" id="PF07715">
    <property type="entry name" value="Plug"/>
    <property type="match status" value="1"/>
</dbReference>
<proteinExistence type="inferred from homology"/>
<keyword evidence="2 4" id="KW-0472">Membrane</keyword>
<evidence type="ECO:0000259" key="7">
    <source>
        <dbReference type="Pfam" id="PF07715"/>
    </source>
</evidence>
<dbReference type="PANTHER" id="PTHR40980">
    <property type="entry name" value="PLUG DOMAIN-CONTAINING PROTEIN"/>
    <property type="match status" value="1"/>
</dbReference>
<evidence type="ECO:0000313" key="9">
    <source>
        <dbReference type="Proteomes" id="UP000738431"/>
    </source>
</evidence>
<evidence type="ECO:0000256" key="2">
    <source>
        <dbReference type="ARBA" id="ARBA00023136"/>
    </source>
</evidence>
<feature type="domain" description="TonB-dependent receptor plug" evidence="7">
    <location>
        <begin position="167"/>
        <end position="271"/>
    </location>
</feature>
<organism evidence="8 9">
    <name type="scientific">Actomonas aquatica</name>
    <dbReference type="NCBI Taxonomy" id="2866162"/>
    <lineage>
        <taxon>Bacteria</taxon>
        <taxon>Pseudomonadati</taxon>
        <taxon>Verrucomicrobiota</taxon>
        <taxon>Opitutia</taxon>
        <taxon>Opitutales</taxon>
        <taxon>Opitutaceae</taxon>
        <taxon>Actomonas</taxon>
    </lineage>
</organism>
<dbReference type="Gene3D" id="2.60.40.1120">
    <property type="entry name" value="Carboxypeptidase-like, regulatory domain"/>
    <property type="match status" value="1"/>
</dbReference>
<dbReference type="InterPro" id="IPR013784">
    <property type="entry name" value="Carb-bd-like_fold"/>
</dbReference>
<dbReference type="Gene3D" id="2.170.130.10">
    <property type="entry name" value="TonB-dependent receptor, plug domain"/>
    <property type="match status" value="1"/>
</dbReference>
<name>A0ABZ1CA53_9BACT</name>
<protein>
    <submittedName>
        <fullName evidence="8">TonB-dependent receptor</fullName>
    </submittedName>
</protein>
<dbReference type="Pfam" id="PF00593">
    <property type="entry name" value="TonB_dep_Rec_b-barrel"/>
    <property type="match status" value="1"/>
</dbReference>
<feature type="domain" description="TonB-dependent receptor-like beta-barrel" evidence="6">
    <location>
        <begin position="574"/>
        <end position="1112"/>
    </location>
</feature>
<reference evidence="8 9" key="1">
    <citation type="submission" date="2023-12" db="EMBL/GenBank/DDBJ databases">
        <title>Description of an unclassified Opitutus bacterium of Verrucomicrobiota.</title>
        <authorList>
            <person name="Zhang D.-F."/>
        </authorList>
    </citation>
    <scope>NUCLEOTIDE SEQUENCE [LARGE SCALE GENOMIC DNA]</scope>
    <source>
        <strain evidence="8 9">WL0086</strain>
    </source>
</reference>
<feature type="region of interest" description="Disordered" evidence="5">
    <location>
        <begin position="462"/>
        <end position="492"/>
    </location>
</feature>
<dbReference type="PANTHER" id="PTHR40980:SF4">
    <property type="entry name" value="TONB-DEPENDENT RECEPTOR-LIKE BETA-BARREL DOMAIN-CONTAINING PROTEIN"/>
    <property type="match status" value="1"/>
</dbReference>
<comment type="similarity">
    <text evidence="4">Belongs to the TonB-dependent receptor family.</text>
</comment>
<evidence type="ECO:0000256" key="3">
    <source>
        <dbReference type="ARBA" id="ARBA00023237"/>
    </source>
</evidence>